<dbReference type="RefSeq" id="WP_094552941.1">
    <property type="nucleotide sequence ID" value="NZ_NHOZ01000066.1"/>
</dbReference>
<protein>
    <recommendedName>
        <fullName evidence="4">Pyrrolo-quinoline quinone</fullName>
    </recommendedName>
</protein>
<reference evidence="2 3" key="1">
    <citation type="journal article" date="2014" name="Front. Microbiol.">
        <title>Population and genomic analysis of the genus Halorubrum.</title>
        <authorList>
            <person name="Fullmer M.S."/>
            <person name="Soucy S.M."/>
            <person name="Swithers K.S."/>
            <person name="Makkay A.M."/>
            <person name="Wheeler R."/>
            <person name="Ventosa A."/>
            <person name="Gogarten J.P."/>
            <person name="Papke R.T."/>
        </authorList>
    </citation>
    <scope>NUCLEOTIDE SEQUENCE [LARGE SCALE GENOMIC DNA]</scope>
    <source>
        <strain evidence="2 3">Ga36</strain>
    </source>
</reference>
<accession>A0A256J3L0</accession>
<dbReference type="SUPFAM" id="SSF50998">
    <property type="entry name" value="Quinoprotein alcohol dehydrogenase-like"/>
    <property type="match status" value="1"/>
</dbReference>
<evidence type="ECO:0000313" key="2">
    <source>
        <dbReference type="EMBL" id="OYR63420.1"/>
    </source>
</evidence>
<evidence type="ECO:0000256" key="1">
    <source>
        <dbReference type="SAM" id="MobiDB-lite"/>
    </source>
</evidence>
<dbReference type="Proteomes" id="UP000215731">
    <property type="component" value="Unassembled WGS sequence"/>
</dbReference>
<comment type="caution">
    <text evidence="2">The sequence shown here is derived from an EMBL/GenBank/DDBJ whole genome shotgun (WGS) entry which is preliminary data.</text>
</comment>
<dbReference type="EMBL" id="NHOZ01000066">
    <property type="protein sequence ID" value="OYR63420.1"/>
    <property type="molecule type" value="Genomic_DNA"/>
</dbReference>
<dbReference type="InterPro" id="IPR006311">
    <property type="entry name" value="TAT_signal"/>
</dbReference>
<dbReference type="AlphaFoldDB" id="A0A256J3L0"/>
<evidence type="ECO:0008006" key="4">
    <source>
        <dbReference type="Google" id="ProtNLM"/>
    </source>
</evidence>
<dbReference type="InterPro" id="IPR011047">
    <property type="entry name" value="Quinoprotein_ADH-like_sf"/>
</dbReference>
<proteinExistence type="predicted"/>
<feature type="region of interest" description="Disordered" evidence="1">
    <location>
        <begin position="160"/>
        <end position="181"/>
    </location>
</feature>
<organism evidence="2 3">
    <name type="scientific">Halorubrum ezzemoulense</name>
    <name type="common">Halorubrum chaoviator</name>
    <dbReference type="NCBI Taxonomy" id="337243"/>
    <lineage>
        <taxon>Archaea</taxon>
        <taxon>Methanobacteriati</taxon>
        <taxon>Methanobacteriota</taxon>
        <taxon>Stenosarchaea group</taxon>
        <taxon>Halobacteria</taxon>
        <taxon>Halobacteriales</taxon>
        <taxon>Haloferacaceae</taxon>
        <taxon>Halorubrum</taxon>
    </lineage>
</organism>
<name>A0A256J3L0_HALEZ</name>
<evidence type="ECO:0000313" key="3">
    <source>
        <dbReference type="Proteomes" id="UP000215731"/>
    </source>
</evidence>
<feature type="compositionally biased region" description="Basic and acidic residues" evidence="1">
    <location>
        <begin position="167"/>
        <end position="178"/>
    </location>
</feature>
<dbReference type="PROSITE" id="PS51318">
    <property type="entry name" value="TAT"/>
    <property type="match status" value="1"/>
</dbReference>
<sequence length="437" mass="44780">MTGDGVPSPTPTRRRLLAGVGTALAAATAGCGYVPGGGDLAWEESIRTGGLAFADERFHLPAGDRLVTVTNQSGRTYDFEDEVWREVSNAAVSVLTSEGTVETVDETARQVAGAPAVADDAVFLPLEGARLTAIDLPDAGSVAGGSSADPVRWQVDIGSRLASESGGDEKSTDGRDETGPSLRAVRASDVLAVAVGTRGIAAVDAETGDPLFAVPDLWAGADGAGGPGDAAQRVAVDAETAWAFAPKAASSAAGGTGPAIVGFDRRGDRRGERTVDAATEWLVALDGTAVAAAPGESLVGYDGGLDRRFALDVSAPERRPSGVAATEGRLYCARGRTLTAVDIAAGEIAFERSDLPSDHLAVDATGAYVAENSGGFNDPTRGRMVALGSGGSMRWEAPFPDEIEPRALFAIGGRLVAVERETAYAFRAAPGERWSPL</sequence>
<gene>
    <name evidence="2" type="ORF">DJ80_08200</name>
</gene>